<sequence>MEGIRTEPVTINLGPQHPSTHGVFRLRVTFDGEQIIDVEPVFGYLHRGTEKLAESRNYVQIVTLTDRMDYVASMSNNLAYVRTVEKLSGIEVPERAQYIRVISAELQRVASHLMATGFLLNDLGALATPLTYCFRERERILDLFEMLCGARITLSYMRPGGIFQDTTQEFWESLRSLIVDLPHYIDELEALISSNEIVLARTKGVGILTDEQAIDCSVSGPNLRASGVQWDLRIADPYEIYNRVKFEVPIGAMGDTFDRYYVRIAEMRESVKIITQCIEQIEEGPIRTEVPFIIRPPVGEAYCSVEGPKGELGFYMVSDGGISPYRCKVRAPSFLNLTPLRDMLKGWKMGDLIIILGSIDIVLGEVDR</sequence>
<evidence type="ECO:0000256" key="4">
    <source>
        <dbReference type="ARBA" id="ARBA00023027"/>
    </source>
</evidence>
<dbReference type="GO" id="GO:0051287">
    <property type="term" value="F:NAD binding"/>
    <property type="evidence" value="ECO:0007669"/>
    <property type="project" value="InterPro"/>
</dbReference>
<dbReference type="PANTHER" id="PTHR11993:SF10">
    <property type="entry name" value="NADH DEHYDROGENASE [UBIQUINONE] IRON-SULFUR PROTEIN 2, MITOCHONDRIAL"/>
    <property type="match status" value="1"/>
</dbReference>
<evidence type="ECO:0000259" key="5">
    <source>
        <dbReference type="Pfam" id="PF00346"/>
    </source>
</evidence>
<accession>A0A381Y6H7</accession>
<dbReference type="PROSITE" id="PS00535">
    <property type="entry name" value="COMPLEX1_49K"/>
    <property type="match status" value="1"/>
</dbReference>
<evidence type="ECO:0000256" key="1">
    <source>
        <dbReference type="ARBA" id="ARBA00005769"/>
    </source>
</evidence>
<feature type="domain" description="NADH-quinone oxidoreductase subunit D" evidence="5">
    <location>
        <begin position="122"/>
        <end position="291"/>
    </location>
</feature>
<comment type="similarity">
    <text evidence="1">Belongs to the complex I 49 kDa subunit family.</text>
</comment>
<gene>
    <name evidence="6" type="ORF">METZ01_LOCUS125512</name>
</gene>
<dbReference type="HAMAP" id="MF_01358">
    <property type="entry name" value="NDH1_NuoD"/>
    <property type="match status" value="1"/>
</dbReference>
<organism evidence="6">
    <name type="scientific">marine metagenome</name>
    <dbReference type="NCBI Taxonomy" id="408172"/>
    <lineage>
        <taxon>unclassified sequences</taxon>
        <taxon>metagenomes</taxon>
        <taxon>ecological metagenomes</taxon>
    </lineage>
</organism>
<name>A0A381Y6H7_9ZZZZ</name>
<dbReference type="GO" id="GO:0048038">
    <property type="term" value="F:quinone binding"/>
    <property type="evidence" value="ECO:0007669"/>
    <property type="project" value="InterPro"/>
</dbReference>
<dbReference type="InterPro" id="IPR029014">
    <property type="entry name" value="NiFe-Hase_large"/>
</dbReference>
<keyword evidence="2" id="KW-0813">Transport</keyword>
<proteinExistence type="inferred from homology"/>
<dbReference type="NCBIfam" id="NF004739">
    <property type="entry name" value="PRK06075.1"/>
    <property type="match status" value="1"/>
</dbReference>
<dbReference type="InterPro" id="IPR014029">
    <property type="entry name" value="NADH_UbQ_OxRdtase_49kDa_CS"/>
</dbReference>
<evidence type="ECO:0000256" key="3">
    <source>
        <dbReference type="ARBA" id="ARBA00022967"/>
    </source>
</evidence>
<keyword evidence="3" id="KW-1278">Translocase</keyword>
<dbReference type="InterPro" id="IPR022885">
    <property type="entry name" value="NDH1_su_D/H"/>
</dbReference>
<keyword evidence="4" id="KW-0520">NAD</keyword>
<dbReference type="GO" id="GO:0016651">
    <property type="term" value="F:oxidoreductase activity, acting on NAD(P)H"/>
    <property type="evidence" value="ECO:0007669"/>
    <property type="project" value="InterPro"/>
</dbReference>
<dbReference type="PANTHER" id="PTHR11993">
    <property type="entry name" value="NADH-UBIQUINONE OXIDOREDUCTASE 49 KDA SUBUNIT"/>
    <property type="match status" value="1"/>
</dbReference>
<reference evidence="6" key="1">
    <citation type="submission" date="2018-05" db="EMBL/GenBank/DDBJ databases">
        <authorList>
            <person name="Lanie J.A."/>
            <person name="Ng W.-L."/>
            <person name="Kazmierczak K.M."/>
            <person name="Andrzejewski T.M."/>
            <person name="Davidsen T.M."/>
            <person name="Wayne K.J."/>
            <person name="Tettelin H."/>
            <person name="Glass J.I."/>
            <person name="Rusch D."/>
            <person name="Podicherti R."/>
            <person name="Tsui H.-C.T."/>
            <person name="Winkler M.E."/>
        </authorList>
    </citation>
    <scope>NUCLEOTIDE SEQUENCE</scope>
</reference>
<dbReference type="EMBL" id="UINC01017509">
    <property type="protein sequence ID" value="SVA72658.1"/>
    <property type="molecule type" value="Genomic_DNA"/>
</dbReference>
<dbReference type="AlphaFoldDB" id="A0A381Y6H7"/>
<evidence type="ECO:0000256" key="2">
    <source>
        <dbReference type="ARBA" id="ARBA00022448"/>
    </source>
</evidence>
<dbReference type="InterPro" id="IPR001135">
    <property type="entry name" value="NADH_Q_OxRdtase_suD"/>
</dbReference>
<feature type="domain" description="NADH-quinone oxidoreductase subunit D" evidence="5">
    <location>
        <begin position="294"/>
        <end position="368"/>
    </location>
</feature>
<evidence type="ECO:0000313" key="6">
    <source>
        <dbReference type="EMBL" id="SVA72658.1"/>
    </source>
</evidence>
<dbReference type="SUPFAM" id="SSF56762">
    <property type="entry name" value="HydB/Nqo4-like"/>
    <property type="match status" value="1"/>
</dbReference>
<dbReference type="Gene3D" id="1.10.645.10">
    <property type="entry name" value="Cytochrome-c3 Hydrogenase, chain B"/>
    <property type="match status" value="1"/>
</dbReference>
<dbReference type="Pfam" id="PF00346">
    <property type="entry name" value="Complex1_49kDa"/>
    <property type="match status" value="2"/>
</dbReference>
<protein>
    <recommendedName>
        <fullName evidence="5">NADH-quinone oxidoreductase subunit D domain-containing protein</fullName>
    </recommendedName>
</protein>